<evidence type="ECO:0000313" key="3">
    <source>
        <dbReference type="Proteomes" id="UP000037939"/>
    </source>
</evidence>
<reference evidence="2 3" key="1">
    <citation type="submission" date="2015-07" db="EMBL/GenBank/DDBJ databases">
        <title>Draft genome sequence of the Amantichitinum ursilacus IGB-41, a new chitin-degrading bacterium.</title>
        <authorList>
            <person name="Kirstahler P."/>
            <person name="Guenther M."/>
            <person name="Grumaz C."/>
            <person name="Rupp S."/>
            <person name="Zibek S."/>
            <person name="Sohn K."/>
        </authorList>
    </citation>
    <scope>NUCLEOTIDE SEQUENCE [LARGE SCALE GENOMIC DNA]</scope>
    <source>
        <strain evidence="2 3">IGB-41</strain>
    </source>
</reference>
<feature type="compositionally biased region" description="Polar residues" evidence="1">
    <location>
        <begin position="57"/>
        <end position="70"/>
    </location>
</feature>
<dbReference type="RefSeq" id="WP_053937644.1">
    <property type="nucleotide sequence ID" value="NZ_LAQT01000007.1"/>
</dbReference>
<feature type="compositionally biased region" description="Basic and acidic residues" evidence="1">
    <location>
        <begin position="86"/>
        <end position="95"/>
    </location>
</feature>
<feature type="region of interest" description="Disordered" evidence="1">
    <location>
        <begin position="119"/>
        <end position="141"/>
    </location>
</feature>
<name>A0A0N0XKP0_9NEIS</name>
<organism evidence="2 3">
    <name type="scientific">Amantichitinum ursilacus</name>
    <dbReference type="NCBI Taxonomy" id="857265"/>
    <lineage>
        <taxon>Bacteria</taxon>
        <taxon>Pseudomonadati</taxon>
        <taxon>Pseudomonadota</taxon>
        <taxon>Betaproteobacteria</taxon>
        <taxon>Neisseriales</taxon>
        <taxon>Chitinibacteraceae</taxon>
        <taxon>Amantichitinum</taxon>
    </lineage>
</organism>
<protein>
    <submittedName>
        <fullName evidence="2">SprA-related family protein</fullName>
    </submittedName>
</protein>
<evidence type="ECO:0000256" key="1">
    <source>
        <dbReference type="SAM" id="MobiDB-lite"/>
    </source>
</evidence>
<feature type="compositionally biased region" description="Polar residues" evidence="1">
    <location>
        <begin position="200"/>
        <end position="213"/>
    </location>
</feature>
<proteinExistence type="predicted"/>
<feature type="compositionally biased region" description="Low complexity" evidence="1">
    <location>
        <begin position="15"/>
        <end position="56"/>
    </location>
</feature>
<sequence>MISAAANPSEMTSLQQASTVAAARAQQSSATSSASSTPPGANSATQSTSSTQSDTNKASANGSSATTGKTPTGDPLSKSQQAEVDQLVKIDKETRAHEQAHLAAAGALATSGANYKMTTGPDGKQYANGGDVSVDVSPGRTPEETIRKARIIQAAALAPSQPSGQDIAVAAQARAMEAQAQAEISARGSKGQQVAGAYQPSDQISQSLFSASA</sequence>
<dbReference type="STRING" id="857265.WG78_09985"/>
<dbReference type="AlphaFoldDB" id="A0A0N0XKP0"/>
<dbReference type="Proteomes" id="UP000037939">
    <property type="component" value="Unassembled WGS sequence"/>
</dbReference>
<accession>A0A0N0XKP0</accession>
<feature type="region of interest" description="Disordered" evidence="1">
    <location>
        <begin position="1"/>
        <end position="95"/>
    </location>
</feature>
<comment type="caution">
    <text evidence="2">The sequence shown here is derived from an EMBL/GenBank/DDBJ whole genome shotgun (WGS) entry which is preliminary data.</text>
</comment>
<dbReference type="PATRIC" id="fig|857265.3.peg.2055"/>
<keyword evidence="3" id="KW-1185">Reference proteome</keyword>
<dbReference type="Pfam" id="PF12118">
    <property type="entry name" value="SprA-related"/>
    <property type="match status" value="1"/>
</dbReference>
<gene>
    <name evidence="2" type="ORF">WG78_09985</name>
</gene>
<dbReference type="EMBL" id="LAQT01000007">
    <property type="protein sequence ID" value="KPC53411.1"/>
    <property type="molecule type" value="Genomic_DNA"/>
</dbReference>
<feature type="region of interest" description="Disordered" evidence="1">
    <location>
        <begin position="184"/>
        <end position="213"/>
    </location>
</feature>
<dbReference type="InterPro" id="IPR021973">
    <property type="entry name" value="SprA-related"/>
</dbReference>
<evidence type="ECO:0000313" key="2">
    <source>
        <dbReference type="EMBL" id="KPC53411.1"/>
    </source>
</evidence>